<dbReference type="AlphaFoldDB" id="A0A8H3QHH3"/>
<proteinExistence type="predicted"/>
<evidence type="ECO:0000313" key="1">
    <source>
        <dbReference type="EMBL" id="GES79237.1"/>
    </source>
</evidence>
<comment type="caution">
    <text evidence="1">The sequence shown here is derived from an EMBL/GenBank/DDBJ whole genome shotgun (WGS) entry which is preliminary data.</text>
</comment>
<evidence type="ECO:0000313" key="2">
    <source>
        <dbReference type="Proteomes" id="UP000615446"/>
    </source>
</evidence>
<dbReference type="EMBL" id="BLAL01000043">
    <property type="protein sequence ID" value="GES79237.1"/>
    <property type="molecule type" value="Genomic_DNA"/>
</dbReference>
<sequence>MACSKIFSGDIPEITTIPLLWEDPFSKKVKLPKNHNIIEISLHKLNDNDRARLNKYGINNELFSLNTLFNYPSFIKCLNTSAFVYSIKKWIKTLSINDQSTNISELLEYISLLLIKIFIQKKVNLHTFEVEVLNTLRNINGECLDSIIELILRNPTFIYDVKNLKLYFNGATLKLKFVKFFYTNCKSISTFCIQKGYNYYGKGLIEEYLSQIIQSQQNLKKISFEERTYPLTILMNPNCENTLKTIIFYKINFLDAYDLKKSFEQLNVLDSIHFIYCYSLYSKIAQINNLTKPFKLRSLFIDEIQTIDSLKLLLQKSGDYIENIGIKSMSHNLQHHVIQLIKINCTRIKYFELQEFDDKNISPAFELIENVKQNLNYIFIDFIRSDYDNKLSSIILQNLGQILPRRLEYLNLALKVNINDLENFLKNSRNTFVRKLLIKNKIYDDDDNDILSYIKEYIMKEKKVRYLAIEDVFSSGLTKNLFSLKNETRTQEILNFLGNQKINRTASSSAARFREYIWKYSHSILWSIWTRKISTICGISRLTLRISKCGFLIRQFLQLERPWRSLDNTKLDPFAERVPASLVQDETVDEPTLTSSTSGHLDMGIGEDNQYFRIFMDLECGFGGHSLDLRMVWFWGIGNGFVFWLNGENKNSLDL</sequence>
<name>A0A8H3QHH3_9GLOM</name>
<gene>
    <name evidence="1" type="ORF">RCL2_000654800</name>
</gene>
<dbReference type="OrthoDB" id="2338937at2759"/>
<organism evidence="1 2">
    <name type="scientific">Rhizophagus clarus</name>
    <dbReference type="NCBI Taxonomy" id="94130"/>
    <lineage>
        <taxon>Eukaryota</taxon>
        <taxon>Fungi</taxon>
        <taxon>Fungi incertae sedis</taxon>
        <taxon>Mucoromycota</taxon>
        <taxon>Glomeromycotina</taxon>
        <taxon>Glomeromycetes</taxon>
        <taxon>Glomerales</taxon>
        <taxon>Glomeraceae</taxon>
        <taxon>Rhizophagus</taxon>
    </lineage>
</organism>
<reference evidence="1" key="1">
    <citation type="submission" date="2019-10" db="EMBL/GenBank/DDBJ databases">
        <title>Conservation and host-specific expression of non-tandemly repeated heterogenous ribosome RNA gene in arbuscular mycorrhizal fungi.</title>
        <authorList>
            <person name="Maeda T."/>
            <person name="Kobayashi Y."/>
            <person name="Nakagawa T."/>
            <person name="Ezawa T."/>
            <person name="Yamaguchi K."/>
            <person name="Bino T."/>
            <person name="Nishimoto Y."/>
            <person name="Shigenobu S."/>
            <person name="Kawaguchi M."/>
        </authorList>
    </citation>
    <scope>NUCLEOTIDE SEQUENCE</scope>
    <source>
        <strain evidence="1">HR1</strain>
    </source>
</reference>
<dbReference type="Proteomes" id="UP000615446">
    <property type="component" value="Unassembled WGS sequence"/>
</dbReference>
<accession>A0A8H3QHH3</accession>
<protein>
    <submittedName>
        <fullName evidence="1">Uncharacterized protein</fullName>
    </submittedName>
</protein>